<gene>
    <name evidence="2" type="ORF">SDC9_48728</name>
</gene>
<keyword evidence="1" id="KW-1133">Transmembrane helix</keyword>
<dbReference type="AlphaFoldDB" id="A0A644WFU5"/>
<comment type="caution">
    <text evidence="2">The sequence shown here is derived from an EMBL/GenBank/DDBJ whole genome shotgun (WGS) entry which is preliminary data.</text>
</comment>
<keyword evidence="1" id="KW-0472">Membrane</keyword>
<protein>
    <submittedName>
        <fullName evidence="2">Uncharacterized protein</fullName>
    </submittedName>
</protein>
<name>A0A644WFU5_9ZZZZ</name>
<dbReference type="EMBL" id="VSSQ01000872">
    <property type="protein sequence ID" value="MPM02479.1"/>
    <property type="molecule type" value="Genomic_DNA"/>
</dbReference>
<keyword evidence="1" id="KW-0812">Transmembrane</keyword>
<organism evidence="2">
    <name type="scientific">bioreactor metagenome</name>
    <dbReference type="NCBI Taxonomy" id="1076179"/>
    <lineage>
        <taxon>unclassified sequences</taxon>
        <taxon>metagenomes</taxon>
        <taxon>ecological metagenomes</taxon>
    </lineage>
</organism>
<sequence length="113" mass="13421">MDIKQNYDARLAIYYFVLGINMLLDKGETENLQKVITECEKGNIYDYINNKYNPPFWKYITVDRFLINKLFKNCGIDIGNSERKFGIYNNGLLYLTSVGTWWLLDGFEYLLYD</sequence>
<feature type="transmembrane region" description="Helical" evidence="1">
    <location>
        <begin position="92"/>
        <end position="112"/>
    </location>
</feature>
<proteinExistence type="predicted"/>
<reference evidence="2" key="1">
    <citation type="submission" date="2019-08" db="EMBL/GenBank/DDBJ databases">
        <authorList>
            <person name="Kucharzyk K."/>
            <person name="Murdoch R.W."/>
            <person name="Higgins S."/>
            <person name="Loffler F."/>
        </authorList>
    </citation>
    <scope>NUCLEOTIDE SEQUENCE</scope>
</reference>
<evidence type="ECO:0000256" key="1">
    <source>
        <dbReference type="SAM" id="Phobius"/>
    </source>
</evidence>
<evidence type="ECO:0000313" key="2">
    <source>
        <dbReference type="EMBL" id="MPM02479.1"/>
    </source>
</evidence>
<accession>A0A644WFU5</accession>